<gene>
    <name evidence="1" type="ORF">J3U88_29285</name>
</gene>
<organism evidence="1 2">
    <name type="scientific">Acanthopleuribacter pedis</name>
    <dbReference type="NCBI Taxonomy" id="442870"/>
    <lineage>
        <taxon>Bacteria</taxon>
        <taxon>Pseudomonadati</taxon>
        <taxon>Acidobacteriota</taxon>
        <taxon>Holophagae</taxon>
        <taxon>Acanthopleuribacterales</taxon>
        <taxon>Acanthopleuribacteraceae</taxon>
        <taxon>Acanthopleuribacter</taxon>
    </lineage>
</organism>
<evidence type="ECO:0000313" key="2">
    <source>
        <dbReference type="Proteomes" id="UP000664417"/>
    </source>
</evidence>
<dbReference type="AlphaFoldDB" id="A0A8J7U7K1"/>
<accession>A0A8J7U7K1</accession>
<sequence length="614" mass="67969">MTDSSTQTTWIEQLWHLQTRDSPMGAADVAAFRTATGGGDPDALDAAFLAQHPEALVTPSGLLTFPALAEARVAVSRGVPMVREWIGASGTYYVYDRAGNTEAPPLGVFKPETEDYQPDPDDLTAIRADPKLHPMRDRVAAWFPDSEAEMLQRMVDEDRYFYLSAPLGTGPAKEVIASAIGAAVGVPHTVMTEFNGVRGSFQSYVRDLKRLNQRPDLWQPAFRLLAHRARLQTIGAFIGVLGQEDTWEIYAAGKGPNPDLITLDHNKCFTDLLVRFQRQTLSLMFSETRELRQTLGWLFTLPLAEAPRAWSLDTDAVPRFESGNYPDSGLAEMRLAGKLWHACRDRDLPIWDFLQLRDRPLTQWFAERGDPDADPSMLAEERAAQRATWPQPHCGPCSDGFTAHVSAFLQKAVNPKPSDINPWFVEDLGLHPLTLPAGTLDGARFPGQRIFCETEPDPSWTRTALNGLKSFCSQVFGDEKADQALTDLSHLISVWWMEALASANAAKHGVALWPDGRPAQLIAEESRPDDLHFELSGTAGRAALQIAFTRHLAALTDADEHNNLATEPRASRFHLSLKITLNYGGDGRAFLALNAAEAAFGFAPLETREELYLW</sequence>
<name>A0A8J7U7K1_9BACT</name>
<evidence type="ECO:0000313" key="1">
    <source>
        <dbReference type="EMBL" id="MBO1322603.1"/>
    </source>
</evidence>
<reference evidence="1" key="1">
    <citation type="submission" date="2021-03" db="EMBL/GenBank/DDBJ databases">
        <authorList>
            <person name="Wang G."/>
        </authorList>
    </citation>
    <scope>NUCLEOTIDE SEQUENCE</scope>
    <source>
        <strain evidence="1">KCTC 12899</strain>
    </source>
</reference>
<proteinExistence type="predicted"/>
<keyword evidence="2" id="KW-1185">Reference proteome</keyword>
<dbReference type="Proteomes" id="UP000664417">
    <property type="component" value="Unassembled WGS sequence"/>
</dbReference>
<protein>
    <submittedName>
        <fullName evidence="1">Uncharacterized protein</fullName>
    </submittedName>
</protein>
<dbReference type="EMBL" id="JAFREP010000039">
    <property type="protein sequence ID" value="MBO1322603.1"/>
    <property type="molecule type" value="Genomic_DNA"/>
</dbReference>
<comment type="caution">
    <text evidence="1">The sequence shown here is derived from an EMBL/GenBank/DDBJ whole genome shotgun (WGS) entry which is preliminary data.</text>
</comment>
<dbReference type="RefSeq" id="WP_207862575.1">
    <property type="nucleotide sequence ID" value="NZ_JAFREP010000039.1"/>
</dbReference>